<dbReference type="Proteomes" id="UP000215559">
    <property type="component" value="Unassembled WGS sequence"/>
</dbReference>
<dbReference type="PANTHER" id="PTHR47962:SF5">
    <property type="entry name" value="ATP-DEPENDENT HELICASE LHR-RELATED"/>
    <property type="match status" value="1"/>
</dbReference>
<accession>A0A235BS82</accession>
<dbReference type="InterPro" id="IPR027417">
    <property type="entry name" value="P-loop_NTPase"/>
</dbReference>
<dbReference type="Gene3D" id="3.40.50.300">
    <property type="entry name" value="P-loop containing nucleotide triphosphate hydrolases"/>
    <property type="match status" value="2"/>
</dbReference>
<dbReference type="Pfam" id="PF00270">
    <property type="entry name" value="DEAD"/>
    <property type="match status" value="1"/>
</dbReference>
<evidence type="ECO:0000313" key="6">
    <source>
        <dbReference type="Proteomes" id="UP000215559"/>
    </source>
</evidence>
<keyword evidence="1" id="KW-0547">Nucleotide-binding</keyword>
<evidence type="ECO:0000256" key="2">
    <source>
        <dbReference type="ARBA" id="ARBA00022840"/>
    </source>
</evidence>
<dbReference type="InterPro" id="IPR011545">
    <property type="entry name" value="DEAD/DEAH_box_helicase_dom"/>
</dbReference>
<evidence type="ECO:0008006" key="7">
    <source>
        <dbReference type="Google" id="ProtNLM"/>
    </source>
</evidence>
<dbReference type="InterPro" id="IPR052511">
    <property type="entry name" value="ATP-dep_Helicase"/>
</dbReference>
<dbReference type="SMART" id="SM00487">
    <property type="entry name" value="DEXDc"/>
    <property type="match status" value="1"/>
</dbReference>
<dbReference type="GO" id="GO:0003677">
    <property type="term" value="F:DNA binding"/>
    <property type="evidence" value="ECO:0007669"/>
    <property type="project" value="TreeGrafter"/>
</dbReference>
<dbReference type="PROSITE" id="PS51194">
    <property type="entry name" value="HELICASE_CTER"/>
    <property type="match status" value="1"/>
</dbReference>
<dbReference type="GO" id="GO:0016887">
    <property type="term" value="F:ATP hydrolysis activity"/>
    <property type="evidence" value="ECO:0007669"/>
    <property type="project" value="TreeGrafter"/>
</dbReference>
<dbReference type="SMART" id="SM00490">
    <property type="entry name" value="HELICc"/>
    <property type="match status" value="1"/>
</dbReference>
<evidence type="ECO:0000259" key="3">
    <source>
        <dbReference type="PROSITE" id="PS51192"/>
    </source>
</evidence>
<gene>
    <name evidence="5" type="ORF">CH330_08195</name>
</gene>
<evidence type="ECO:0000259" key="4">
    <source>
        <dbReference type="PROSITE" id="PS51194"/>
    </source>
</evidence>
<protein>
    <recommendedName>
        <fullName evidence="7">DEAD/DEAH box helicase</fullName>
    </recommendedName>
</protein>
<dbReference type="Pfam" id="PF00271">
    <property type="entry name" value="Helicase_C"/>
    <property type="match status" value="1"/>
</dbReference>
<dbReference type="GO" id="GO:0005524">
    <property type="term" value="F:ATP binding"/>
    <property type="evidence" value="ECO:0007669"/>
    <property type="project" value="UniProtKB-KW"/>
</dbReference>
<dbReference type="PROSITE" id="PS51192">
    <property type="entry name" value="HELICASE_ATP_BIND_1"/>
    <property type="match status" value="1"/>
</dbReference>
<feature type="domain" description="Helicase C-terminal" evidence="4">
    <location>
        <begin position="208"/>
        <end position="381"/>
    </location>
</feature>
<dbReference type="PANTHER" id="PTHR47962">
    <property type="entry name" value="ATP-DEPENDENT HELICASE LHR-RELATED-RELATED"/>
    <property type="match status" value="1"/>
</dbReference>
<dbReference type="InterPro" id="IPR014001">
    <property type="entry name" value="Helicase_ATP-bd"/>
</dbReference>
<name>A0A235BS82_UNCW3</name>
<feature type="domain" description="Helicase ATP-binding" evidence="3">
    <location>
        <begin position="33"/>
        <end position="203"/>
    </location>
</feature>
<keyword evidence="2" id="KW-0067">ATP-binding</keyword>
<dbReference type="EMBL" id="NOZP01000150">
    <property type="protein sequence ID" value="OYD14577.1"/>
    <property type="molecule type" value="Genomic_DNA"/>
</dbReference>
<organism evidence="5 6">
    <name type="scientific">candidate division WOR-3 bacterium JGI_Cruoil_03_51_56</name>
    <dbReference type="NCBI Taxonomy" id="1973747"/>
    <lineage>
        <taxon>Bacteria</taxon>
        <taxon>Bacteria division WOR-3</taxon>
    </lineage>
</organism>
<sequence>MTAEQEIRSSLPRTWFPFFGHFPRLTEVQARTILEVLAGKNLVVISPAASGKTEAVTAPVVERLLPDRRNRFSVLYISPTRALVNDLYRRLSQPLEYLGLKLARKTGDHPRVEESKLPFMLITTPESFDSLLCRHTRIFKELVVVILDEIHLIDNTPRGDQLRVLLERLRFINQDIQYCALSATIDDLHIGERYFPNATVVKVESRRRIDRILLPMEENWPEKVAAELCKRDCRKVLCFFNARSYAESAAKLLDIPPFRNRVWVHHASLNRRVREEVEGIMNRGKVGLLCCTSTLELGIDIGDIDAVVLVRPPFNVSSLLQRIGRGNRRRASYLFALGLYRDYWEEFLFEAFFDCAEAGHLYEKRYTPSFSVVPQQIASYLFQRRRIGTTMESLRRVFLPIFGETESVEQVFRHLVEQGVIIAQKPGIYFLSPKLERYVKYGKIHSNIQEKSFGNYEVYDVTCGRHLGTVFFLFRRFMLGGRTWETVEFKEKEKRVLVRPLEDVGATTKVFEGTGTVGYGYRIALMLKNRLFPDLEPNQFPCFQEGGHVFLVHLLGSSYGFLLAEALGMQGVDVTDLDGKLFVFGPRRERTTGQGSYLDSFPVPEMWAIRQVVQKNLGSFSDSLGSGAFFWLLPKELQVEDHLLAFDAVGLVDFLKGIEPVLMPAEKVSSRIVRNLVPSGEKRPAKL</sequence>
<proteinExistence type="predicted"/>
<dbReference type="InterPro" id="IPR001650">
    <property type="entry name" value="Helicase_C-like"/>
</dbReference>
<reference evidence="5 6" key="1">
    <citation type="submission" date="2017-07" db="EMBL/GenBank/DDBJ databases">
        <title>Recovery of genomes from metagenomes via a dereplication, aggregation, and scoring strategy.</title>
        <authorList>
            <person name="Sieber C.M."/>
            <person name="Probst A.J."/>
            <person name="Sharrar A."/>
            <person name="Thomas B.C."/>
            <person name="Hess M."/>
            <person name="Tringe S.G."/>
            <person name="Banfield J.F."/>
        </authorList>
    </citation>
    <scope>NUCLEOTIDE SEQUENCE [LARGE SCALE GENOMIC DNA]</scope>
    <source>
        <strain evidence="5">JGI_Cruoil_03_51_56</strain>
    </source>
</reference>
<comment type="caution">
    <text evidence="5">The sequence shown here is derived from an EMBL/GenBank/DDBJ whole genome shotgun (WGS) entry which is preliminary data.</text>
</comment>
<dbReference type="SUPFAM" id="SSF52540">
    <property type="entry name" value="P-loop containing nucleoside triphosphate hydrolases"/>
    <property type="match status" value="1"/>
</dbReference>
<evidence type="ECO:0000256" key="1">
    <source>
        <dbReference type="ARBA" id="ARBA00022741"/>
    </source>
</evidence>
<evidence type="ECO:0000313" key="5">
    <source>
        <dbReference type="EMBL" id="OYD14577.1"/>
    </source>
</evidence>
<dbReference type="AlphaFoldDB" id="A0A235BS82"/>